<dbReference type="EnsemblBacteria" id="CAD16184">
    <property type="protein sequence ID" value="CAD16184"/>
    <property type="gene ID" value="RSc2477"/>
</dbReference>
<proteinExistence type="predicted"/>
<dbReference type="EMBL" id="AL646052">
    <property type="protein sequence ID" value="CAD16184.1"/>
    <property type="molecule type" value="Genomic_DNA"/>
</dbReference>
<dbReference type="RefSeq" id="WP_011002394.1">
    <property type="nucleotide sequence ID" value="NC_003295.1"/>
</dbReference>
<evidence type="ECO:0000313" key="2">
    <source>
        <dbReference type="Proteomes" id="UP000001436"/>
    </source>
</evidence>
<dbReference type="KEGG" id="rso:RSc2477"/>
<reference evidence="1 2" key="1">
    <citation type="journal article" date="2002" name="Nature">
        <title>Genome sequence of the plant pathogen Ralstonia solanacearum.</title>
        <authorList>
            <person name="Salanoubat M."/>
            <person name="Genin S."/>
            <person name="Artiguenave F."/>
            <person name="Gouzy J."/>
            <person name="Mangenot S."/>
            <person name="Arlat M."/>
            <person name="Billault A."/>
            <person name="Brottier P."/>
            <person name="Camus J.C."/>
            <person name="Cattolico L."/>
            <person name="Chandler M."/>
            <person name="Choisne N."/>
            <person name="Claudel-Renard C."/>
            <person name="Cunnac S."/>
            <person name="Demange N."/>
            <person name="Gaspin C."/>
            <person name="Lavie M."/>
            <person name="Moisan A."/>
            <person name="Robert C."/>
            <person name="Saurin W."/>
            <person name="Schiex T."/>
            <person name="Siguier P."/>
            <person name="Thebault P."/>
            <person name="Whalen M."/>
            <person name="Wincker P."/>
            <person name="Levy M."/>
            <person name="Weissenbach J."/>
            <person name="Boucher C.A."/>
        </authorList>
    </citation>
    <scope>NUCLEOTIDE SEQUENCE [LARGE SCALE GENOMIC DNA]</scope>
    <source>
        <strain evidence="2">ATCC BAA-1114 / GMI1000</strain>
    </source>
</reference>
<evidence type="ECO:0000313" key="1">
    <source>
        <dbReference type="EMBL" id="CAD16184.1"/>
    </source>
</evidence>
<dbReference type="eggNOG" id="COG5283">
    <property type="taxonomic scope" value="Bacteria"/>
</dbReference>
<sequence length="121" mass="13515">MRLVTMEQWDAFSALMEEIHEAMGKMIPIVQGLAVLAANVDPMDPAQESIPINALRAGAEVKKQAEELMERFEVMARICTGEKRKPGESLMEFIERFGAMDEGEIHGAMARNGVRLVGRRK</sequence>
<dbReference type="PATRIC" id="fig|267608.8.peg.2519"/>
<organism evidence="1 2">
    <name type="scientific">Ralstonia nicotianae (strain ATCC BAA-1114 / GMI1000)</name>
    <name type="common">Ralstonia solanacearum</name>
    <dbReference type="NCBI Taxonomy" id="267608"/>
    <lineage>
        <taxon>Bacteria</taxon>
        <taxon>Pseudomonadati</taxon>
        <taxon>Pseudomonadota</taxon>
        <taxon>Betaproteobacteria</taxon>
        <taxon>Burkholderiales</taxon>
        <taxon>Burkholderiaceae</taxon>
        <taxon>Ralstonia</taxon>
        <taxon>Ralstonia solanacearum species complex</taxon>
    </lineage>
</organism>
<keyword evidence="2" id="KW-1185">Reference proteome</keyword>
<protein>
    <submittedName>
        <fullName evidence="1">Prophage protein</fullName>
    </submittedName>
</protein>
<name>Q8XWJ7_RALN1</name>
<accession>Q8XWJ7</accession>
<dbReference type="STRING" id="267608.RSc2477"/>
<gene>
    <name evidence="1" type="ordered locus">RSc2477</name>
</gene>
<dbReference type="HOGENOM" id="CLU_2036095_0_0_4"/>
<dbReference type="Proteomes" id="UP000001436">
    <property type="component" value="Chromosome"/>
</dbReference>
<dbReference type="AlphaFoldDB" id="Q8XWJ7"/>